<evidence type="ECO:0000256" key="1">
    <source>
        <dbReference type="SAM" id="SignalP"/>
    </source>
</evidence>
<proteinExistence type="predicted"/>
<feature type="chain" id="PRO_5015710142" evidence="1">
    <location>
        <begin position="36"/>
        <end position="63"/>
    </location>
</feature>
<dbReference type="AlphaFoldDB" id="A0A2S8BBV3"/>
<keyword evidence="1" id="KW-0732">Signal</keyword>
<gene>
    <name evidence="2" type="ORF">C1Y40_05707</name>
</gene>
<evidence type="ECO:0000313" key="3">
    <source>
        <dbReference type="Proteomes" id="UP000238296"/>
    </source>
</evidence>
<organism evidence="2 3">
    <name type="scientific">Mycobacterium talmoniae</name>
    <dbReference type="NCBI Taxonomy" id="1858794"/>
    <lineage>
        <taxon>Bacteria</taxon>
        <taxon>Bacillati</taxon>
        <taxon>Actinomycetota</taxon>
        <taxon>Actinomycetes</taxon>
        <taxon>Mycobacteriales</taxon>
        <taxon>Mycobacteriaceae</taxon>
        <taxon>Mycobacterium</taxon>
    </lineage>
</organism>
<name>A0A2S8BBV3_9MYCO</name>
<dbReference type="EMBL" id="PPEA01000956">
    <property type="protein sequence ID" value="PQM44134.1"/>
    <property type="molecule type" value="Genomic_DNA"/>
</dbReference>
<reference evidence="2 3" key="1">
    <citation type="journal article" date="2017" name="Int. J. Syst. Evol. Microbiol.">
        <title>Mycobacterium talmoniae sp. nov., a slowly growing mycobacterium isolated from human respiratory samples.</title>
        <authorList>
            <person name="Davidson R.M."/>
            <person name="DeGroote M.A."/>
            <person name="Marola J.L."/>
            <person name="Buss S."/>
            <person name="Jones V."/>
            <person name="McNeil M.R."/>
            <person name="Freifeld A.G."/>
            <person name="Elaine Epperson L."/>
            <person name="Hasan N.A."/>
            <person name="Jackson M."/>
            <person name="Iwen P.C."/>
            <person name="Salfinger M."/>
            <person name="Strong M."/>
        </authorList>
    </citation>
    <scope>NUCLEOTIDE SEQUENCE [LARGE SCALE GENOMIC DNA]</scope>
    <source>
        <strain evidence="2 3">ATCC BAA-2683</strain>
    </source>
</reference>
<feature type="signal peptide" evidence="1">
    <location>
        <begin position="1"/>
        <end position="35"/>
    </location>
</feature>
<evidence type="ECO:0000313" key="2">
    <source>
        <dbReference type="EMBL" id="PQM44134.1"/>
    </source>
</evidence>
<comment type="caution">
    <text evidence="2">The sequence shown here is derived from an EMBL/GenBank/DDBJ whole genome shotgun (WGS) entry which is preliminary data.</text>
</comment>
<accession>A0A2S8BBV3</accession>
<dbReference type="Proteomes" id="UP000238296">
    <property type="component" value="Unassembled WGS sequence"/>
</dbReference>
<protein>
    <submittedName>
        <fullName evidence="2">Uncharacterized protein</fullName>
    </submittedName>
</protein>
<sequence>MTGQRGRLGRAAVRAALGLLTTAATVLLWAPTAAATPESDAADAISAAWDAPRRQFRTRRAAR</sequence>